<gene>
    <name evidence="2" type="ORF">CTOB1V02_LOCUS13317</name>
</gene>
<dbReference type="PANTHER" id="PTHR12752:SF9">
    <property type="entry name" value="KRAMER, ISOFORM I"/>
    <property type="match status" value="1"/>
</dbReference>
<feature type="compositionally biased region" description="Polar residues" evidence="1">
    <location>
        <begin position="76"/>
        <end position="89"/>
    </location>
</feature>
<dbReference type="OrthoDB" id="6381392at2759"/>
<sequence length="178" mass="19774">MEWKGQDEEKTLGSILLPSYKISPCSPEHGRRKHAFKIQHQNMRTYYFASESREAMLKWMNHLSLASIMHSNSGNSGNLIEMHQQQQQPYPEPAIGSHSVSPSAHQPPPSAHQSPPSSSVISQRSNGELSPSRHHSQPPPQRPATYHPSRAPLHPPNYPSGNHVRPHSADPGAMPNKA</sequence>
<dbReference type="Gene3D" id="2.30.29.30">
    <property type="entry name" value="Pleckstrin-homology domain (PH domain)/Phosphotyrosine-binding domain (PTB)"/>
    <property type="match status" value="1"/>
</dbReference>
<proteinExistence type="predicted"/>
<accession>A0A7R8WVZ2</accession>
<dbReference type="PANTHER" id="PTHR12752">
    <property type="entry name" value="PHOSPHOINOSITOL 3-PHOSPHATE-BINDING PROTEIN"/>
    <property type="match status" value="1"/>
</dbReference>
<feature type="compositionally biased region" description="Low complexity" evidence="1">
    <location>
        <begin position="111"/>
        <end position="120"/>
    </location>
</feature>
<dbReference type="Pfam" id="PF00169">
    <property type="entry name" value="PH"/>
    <property type="match status" value="1"/>
</dbReference>
<protein>
    <submittedName>
        <fullName evidence="2">Uncharacterized protein</fullName>
    </submittedName>
</protein>
<reference evidence="2" key="1">
    <citation type="submission" date="2020-11" db="EMBL/GenBank/DDBJ databases">
        <authorList>
            <person name="Tran Van P."/>
        </authorList>
    </citation>
    <scope>NUCLEOTIDE SEQUENCE</scope>
</reference>
<dbReference type="InterPro" id="IPR011993">
    <property type="entry name" value="PH-like_dom_sf"/>
</dbReference>
<dbReference type="AlphaFoldDB" id="A0A7R8WVZ2"/>
<evidence type="ECO:0000313" key="2">
    <source>
        <dbReference type="EMBL" id="CAD7235502.1"/>
    </source>
</evidence>
<evidence type="ECO:0000256" key="1">
    <source>
        <dbReference type="SAM" id="MobiDB-lite"/>
    </source>
</evidence>
<feature type="non-terminal residue" evidence="2">
    <location>
        <position position="1"/>
    </location>
</feature>
<dbReference type="InterPro" id="IPR001849">
    <property type="entry name" value="PH_domain"/>
</dbReference>
<name>A0A7R8WVZ2_9CRUS</name>
<dbReference type="EMBL" id="OB673121">
    <property type="protein sequence ID" value="CAD7235502.1"/>
    <property type="molecule type" value="Genomic_DNA"/>
</dbReference>
<feature type="region of interest" description="Disordered" evidence="1">
    <location>
        <begin position="76"/>
        <end position="178"/>
    </location>
</feature>
<organism evidence="2">
    <name type="scientific">Cyprideis torosa</name>
    <dbReference type="NCBI Taxonomy" id="163714"/>
    <lineage>
        <taxon>Eukaryota</taxon>
        <taxon>Metazoa</taxon>
        <taxon>Ecdysozoa</taxon>
        <taxon>Arthropoda</taxon>
        <taxon>Crustacea</taxon>
        <taxon>Oligostraca</taxon>
        <taxon>Ostracoda</taxon>
        <taxon>Podocopa</taxon>
        <taxon>Podocopida</taxon>
        <taxon>Cytherocopina</taxon>
        <taxon>Cytheroidea</taxon>
        <taxon>Cytherideidae</taxon>
        <taxon>Cyprideis</taxon>
    </lineage>
</organism>
<dbReference type="SUPFAM" id="SSF50729">
    <property type="entry name" value="PH domain-like"/>
    <property type="match status" value="1"/>
</dbReference>
<dbReference type="PROSITE" id="PS50003">
    <property type="entry name" value="PH_DOMAIN"/>
    <property type="match status" value="1"/>
</dbReference>